<name>A0A4Q0PRI1_9FLAO</name>
<feature type="transmembrane region" description="Helical" evidence="1">
    <location>
        <begin position="56"/>
        <end position="75"/>
    </location>
</feature>
<keyword evidence="1" id="KW-0472">Membrane</keyword>
<sequence>MNLNTFFKRLIDLAFYLMVPIVVFFPGTILYVLMFPEQTIINVNIPYVENGFSGKALLFSMGFFALFLLFFAGLYQMRKFAGLLLKNKLFSQEVVKRTHKTGTFFTACALGSLIFIGINSLFSYEGKISVTFGSSNFNLLLFLLIVGVLFLLLSDAFKKALAIKEENDLTV</sequence>
<dbReference type="InterPro" id="IPR021354">
    <property type="entry name" value="DUF2975"/>
</dbReference>
<dbReference type="EMBL" id="QOVL01000001">
    <property type="protein sequence ID" value="RXG33187.1"/>
    <property type="molecule type" value="Genomic_DNA"/>
</dbReference>
<dbReference type="STRING" id="1122159.SAMN02745246_00341"/>
<evidence type="ECO:0008006" key="4">
    <source>
        <dbReference type="Google" id="ProtNLM"/>
    </source>
</evidence>
<dbReference type="AlphaFoldDB" id="A0A4Q0PRI1"/>
<proteinExistence type="predicted"/>
<keyword evidence="1" id="KW-0812">Transmembrane</keyword>
<feature type="transmembrane region" description="Helical" evidence="1">
    <location>
        <begin position="104"/>
        <end position="124"/>
    </location>
</feature>
<dbReference type="Pfam" id="PF11188">
    <property type="entry name" value="DUF2975"/>
    <property type="match status" value="1"/>
</dbReference>
<feature type="transmembrane region" description="Helical" evidence="1">
    <location>
        <begin position="12"/>
        <end position="36"/>
    </location>
</feature>
<feature type="transmembrane region" description="Helical" evidence="1">
    <location>
        <begin position="136"/>
        <end position="154"/>
    </location>
</feature>
<accession>A0A4Q0PRI1</accession>
<protein>
    <recommendedName>
        <fullName evidence="4">DUF2975 family protein</fullName>
    </recommendedName>
</protein>
<evidence type="ECO:0000313" key="2">
    <source>
        <dbReference type="EMBL" id="RXG33187.1"/>
    </source>
</evidence>
<organism evidence="2 3">
    <name type="scientific">Leeuwenhoekiella marinoflava</name>
    <dbReference type="NCBI Taxonomy" id="988"/>
    <lineage>
        <taxon>Bacteria</taxon>
        <taxon>Pseudomonadati</taxon>
        <taxon>Bacteroidota</taxon>
        <taxon>Flavobacteriia</taxon>
        <taxon>Flavobacteriales</taxon>
        <taxon>Flavobacteriaceae</taxon>
        <taxon>Leeuwenhoekiella</taxon>
    </lineage>
</organism>
<keyword evidence="1" id="KW-1133">Transmembrane helix</keyword>
<reference evidence="2 3" key="1">
    <citation type="submission" date="2018-07" db="EMBL/GenBank/DDBJ databases">
        <title>Leeuwenhoekiella genomics.</title>
        <authorList>
            <person name="Tahon G."/>
            <person name="Willems A."/>
        </authorList>
    </citation>
    <scope>NUCLEOTIDE SEQUENCE [LARGE SCALE GENOMIC DNA]</scope>
    <source>
        <strain evidence="2 3">LMG 1345</strain>
    </source>
</reference>
<dbReference type="Proteomes" id="UP000290608">
    <property type="component" value="Unassembled WGS sequence"/>
</dbReference>
<dbReference type="RefSeq" id="WP_073096176.1">
    <property type="nucleotide sequence ID" value="NZ_JBALUR010000007.1"/>
</dbReference>
<evidence type="ECO:0000256" key="1">
    <source>
        <dbReference type="SAM" id="Phobius"/>
    </source>
</evidence>
<comment type="caution">
    <text evidence="2">The sequence shown here is derived from an EMBL/GenBank/DDBJ whole genome shotgun (WGS) entry which is preliminary data.</text>
</comment>
<gene>
    <name evidence="2" type="ORF">DSL99_283</name>
</gene>
<evidence type="ECO:0000313" key="3">
    <source>
        <dbReference type="Proteomes" id="UP000290608"/>
    </source>
</evidence>